<feature type="non-terminal residue" evidence="2">
    <location>
        <position position="1"/>
    </location>
</feature>
<protein>
    <recommendedName>
        <fullName evidence="1">CxC2-like cysteine cluster KDZ transposase-associated domain-containing protein</fullName>
    </recommendedName>
</protein>
<keyword evidence="3" id="KW-1185">Reference proteome</keyword>
<gene>
    <name evidence="2" type="ORF">V5O48_017723</name>
</gene>
<comment type="caution">
    <text evidence="2">The sequence shown here is derived from an EMBL/GenBank/DDBJ whole genome shotgun (WGS) entry which is preliminary data.</text>
</comment>
<evidence type="ECO:0000259" key="1">
    <source>
        <dbReference type="Pfam" id="PF18803"/>
    </source>
</evidence>
<sequence>RHALLPYHRIQKWTGRRFVKTDLCSLGLVVQLHHLSLTCMNTVKCHVKLRILHTNGIHHVELRFCSCEKRIPQYIQLLHRGIYPASSKDGRIMTCTTFDFLNSLQMHSFTGKISTYNFYRATELQMDSTGLRVPSSQYKPLLQMIRQWRYLHMIIRSGSGHDLQSITGDLVVEGHPQLQCPSCAFFACLVIFDGKLITAFRFLYSLRVCVDANFHLKEQLVSSHSRDPALADGLGYFVKRKPYDAWVDAKGDSNKINNCVPLAALTKQNTKFSKGLQYMGVGGICCGQSEMILKVANLKKGERCVGI</sequence>
<evidence type="ECO:0000313" key="2">
    <source>
        <dbReference type="EMBL" id="KAL0564322.1"/>
    </source>
</evidence>
<dbReference type="Proteomes" id="UP001465976">
    <property type="component" value="Unassembled WGS sequence"/>
</dbReference>
<organism evidence="2 3">
    <name type="scientific">Marasmius crinis-equi</name>
    <dbReference type="NCBI Taxonomy" id="585013"/>
    <lineage>
        <taxon>Eukaryota</taxon>
        <taxon>Fungi</taxon>
        <taxon>Dikarya</taxon>
        <taxon>Basidiomycota</taxon>
        <taxon>Agaricomycotina</taxon>
        <taxon>Agaricomycetes</taxon>
        <taxon>Agaricomycetidae</taxon>
        <taxon>Agaricales</taxon>
        <taxon>Marasmiineae</taxon>
        <taxon>Marasmiaceae</taxon>
        <taxon>Marasmius</taxon>
    </lineage>
</organism>
<proteinExistence type="predicted"/>
<name>A0ABR3EN81_9AGAR</name>
<dbReference type="InterPro" id="IPR040521">
    <property type="entry name" value="KDZ"/>
</dbReference>
<reference evidence="2 3" key="1">
    <citation type="submission" date="2024-02" db="EMBL/GenBank/DDBJ databases">
        <title>A draft genome for the cacao thread blight pathogen Marasmius crinis-equi.</title>
        <authorList>
            <person name="Cohen S.P."/>
            <person name="Baruah I.K."/>
            <person name="Amoako-Attah I."/>
            <person name="Bukari Y."/>
            <person name="Meinhardt L.W."/>
            <person name="Bailey B.A."/>
        </authorList>
    </citation>
    <scope>NUCLEOTIDE SEQUENCE [LARGE SCALE GENOMIC DNA]</scope>
    <source>
        <strain evidence="2 3">GH-76</strain>
    </source>
</reference>
<evidence type="ECO:0000313" key="3">
    <source>
        <dbReference type="Proteomes" id="UP001465976"/>
    </source>
</evidence>
<dbReference type="InterPro" id="IPR041457">
    <property type="entry name" value="CxC2_KDZ-assoc"/>
</dbReference>
<accession>A0ABR3EN81</accession>
<feature type="domain" description="CxC2-like cysteine cluster KDZ transposase-associated" evidence="1">
    <location>
        <begin position="23"/>
        <end position="130"/>
    </location>
</feature>
<dbReference type="Pfam" id="PF18758">
    <property type="entry name" value="KDZ"/>
    <property type="match status" value="1"/>
</dbReference>
<dbReference type="Pfam" id="PF18803">
    <property type="entry name" value="CxC2"/>
    <property type="match status" value="1"/>
</dbReference>
<dbReference type="EMBL" id="JBAHYK010002852">
    <property type="protein sequence ID" value="KAL0564322.1"/>
    <property type="molecule type" value="Genomic_DNA"/>
</dbReference>